<dbReference type="PANTHER" id="PTHR34473:SF2">
    <property type="entry name" value="UPF0699 TRANSMEMBRANE PROTEIN YDBT"/>
    <property type="match status" value="1"/>
</dbReference>
<sequence>MTKAKRYNPLLILFDLWTLIKNSIFFVIFLFVIKAGSESTFITYGRIIFFLAFGLTLISIILKWLTHKYELDDRSFHLYKGIFSKSERTIPFSKIQNINRHTSLFHRIFKVTSINFETGMAGEDAAVKFEVISQKEADRMEAHMTSAVRDEWTAIPASDDIDRSYSTIEVKEGNSNRITHFKPTKNDIFKASFTSLSFLVLIPILSSLYFKINEIFHVEDKAVGIFEKLIGSWWMVTIIFIVLIIASTTFGIVRTFLKYGKYEISSDHGRIYITKGVIDEAAFSIAKEKVQAIEIKQSFLKRVLGLAEVKLTSAGSLSSGEDTHEINSLYPFLPIKRAYEMVSEILPYYEVTQTMDRLPRKSLWVRMFMPSWLWIITTIILYYFKPTVLKLEQAWLILSVGLFIIIVMLRLLDFFNTRYILNDHFIQVKKGSLTTSLFVSKRDKIIEVKVTRNIFQKLLGLASIGTINRAKPVHHAGVDDVPLELAESFYKWYMGRRNEIELE</sequence>
<dbReference type="KEGG" id="bda:FSZ17_01335"/>
<keyword evidence="4" id="KW-1185">Reference proteome</keyword>
<dbReference type="InterPro" id="IPR014529">
    <property type="entry name" value="UCP026631"/>
</dbReference>
<organism evidence="3 4">
    <name type="scientific">Cytobacillus dafuensis</name>
    <name type="common">Bacillus dafuensis</name>
    <dbReference type="NCBI Taxonomy" id="1742359"/>
    <lineage>
        <taxon>Bacteria</taxon>
        <taxon>Bacillati</taxon>
        <taxon>Bacillota</taxon>
        <taxon>Bacilli</taxon>
        <taxon>Bacillales</taxon>
        <taxon>Bacillaceae</taxon>
        <taxon>Cytobacillus</taxon>
    </lineage>
</organism>
<dbReference type="OrthoDB" id="2317554at2"/>
<evidence type="ECO:0000259" key="2">
    <source>
        <dbReference type="Pfam" id="PF03703"/>
    </source>
</evidence>
<dbReference type="RefSeq" id="WP_057776129.1">
    <property type="nucleotide sequence ID" value="NZ_CP042593.1"/>
</dbReference>
<evidence type="ECO:0000313" key="4">
    <source>
        <dbReference type="Proteomes" id="UP000321555"/>
    </source>
</evidence>
<feature type="transmembrane region" description="Helical" evidence="1">
    <location>
        <begin position="12"/>
        <end position="32"/>
    </location>
</feature>
<evidence type="ECO:0000313" key="3">
    <source>
        <dbReference type="EMBL" id="QED46057.1"/>
    </source>
</evidence>
<feature type="domain" description="YdbS-like PH" evidence="2">
    <location>
        <begin position="262"/>
        <end position="341"/>
    </location>
</feature>
<dbReference type="Pfam" id="PF03703">
    <property type="entry name" value="bPH_2"/>
    <property type="match status" value="3"/>
</dbReference>
<reference evidence="4" key="1">
    <citation type="submission" date="2019-08" db="EMBL/GenBank/DDBJ databases">
        <authorList>
            <person name="Zheng X."/>
        </authorList>
    </citation>
    <scope>NUCLEOTIDE SEQUENCE [LARGE SCALE GENOMIC DNA]</scope>
    <source>
        <strain evidence="4">FJAT-25496</strain>
    </source>
</reference>
<dbReference type="Proteomes" id="UP000321555">
    <property type="component" value="Chromosome"/>
</dbReference>
<protein>
    <submittedName>
        <fullName evidence="3">PH domain-containing protein</fullName>
    </submittedName>
</protein>
<feature type="domain" description="YdbS-like PH" evidence="2">
    <location>
        <begin position="415"/>
        <end position="493"/>
    </location>
</feature>
<name>A0A5B8Z030_CYTDA</name>
<gene>
    <name evidence="3" type="ORF">FSZ17_01335</name>
</gene>
<feature type="transmembrane region" description="Helical" evidence="1">
    <location>
        <begin position="395"/>
        <end position="412"/>
    </location>
</feature>
<dbReference type="EMBL" id="CP042593">
    <property type="protein sequence ID" value="QED46057.1"/>
    <property type="molecule type" value="Genomic_DNA"/>
</dbReference>
<dbReference type="AlphaFoldDB" id="A0A5B8Z030"/>
<feature type="transmembrane region" description="Helical" evidence="1">
    <location>
        <begin position="44"/>
        <end position="65"/>
    </location>
</feature>
<accession>A0A5B8Z030</accession>
<feature type="transmembrane region" description="Helical" evidence="1">
    <location>
        <begin position="232"/>
        <end position="253"/>
    </location>
</feature>
<keyword evidence="1" id="KW-1133">Transmembrane helix</keyword>
<keyword evidence="1" id="KW-0472">Membrane</keyword>
<feature type="transmembrane region" description="Helical" evidence="1">
    <location>
        <begin position="191"/>
        <end position="212"/>
    </location>
</feature>
<evidence type="ECO:0000256" key="1">
    <source>
        <dbReference type="SAM" id="Phobius"/>
    </source>
</evidence>
<feature type="domain" description="YdbS-like PH" evidence="2">
    <location>
        <begin position="64"/>
        <end position="143"/>
    </location>
</feature>
<dbReference type="InterPro" id="IPR005182">
    <property type="entry name" value="YdbS-like_PH"/>
</dbReference>
<dbReference type="STRING" id="1742359.GCA_001439625_01080"/>
<dbReference type="PIRSF" id="PIRSF026631">
    <property type="entry name" value="UCP026631"/>
    <property type="match status" value="1"/>
</dbReference>
<dbReference type="PANTHER" id="PTHR34473">
    <property type="entry name" value="UPF0699 TRANSMEMBRANE PROTEIN YDBS"/>
    <property type="match status" value="1"/>
</dbReference>
<proteinExistence type="predicted"/>
<feature type="transmembrane region" description="Helical" evidence="1">
    <location>
        <begin position="363"/>
        <end position="383"/>
    </location>
</feature>
<keyword evidence="1" id="KW-0812">Transmembrane</keyword>